<reference evidence="7" key="1">
    <citation type="journal article" date="2018" name="Nat. Microbiol.">
        <title>Leveraging single-cell genomics to expand the fungal tree of life.</title>
        <authorList>
            <person name="Ahrendt S.R."/>
            <person name="Quandt C.A."/>
            <person name="Ciobanu D."/>
            <person name="Clum A."/>
            <person name="Salamov A."/>
            <person name="Andreopoulos B."/>
            <person name="Cheng J.F."/>
            <person name="Woyke T."/>
            <person name="Pelin A."/>
            <person name="Henrissat B."/>
            <person name="Reynolds N.K."/>
            <person name="Benny G.L."/>
            <person name="Smith M.E."/>
            <person name="James T.Y."/>
            <person name="Grigoriev I.V."/>
        </authorList>
    </citation>
    <scope>NUCLEOTIDE SEQUENCE [LARGE SCALE GENOMIC DNA]</scope>
    <source>
        <strain evidence="7">Baker2002</strain>
    </source>
</reference>
<keyword evidence="1" id="KW-0479">Metal-binding</keyword>
<protein>
    <recommendedName>
        <fullName evidence="5">RING-type domain-containing protein</fullName>
    </recommendedName>
</protein>
<feature type="domain" description="RING-type" evidence="5">
    <location>
        <begin position="127"/>
        <end position="178"/>
    </location>
</feature>
<name>A0A4P9ZAP6_9ASCO</name>
<dbReference type="Pfam" id="PF13639">
    <property type="entry name" value="zf-RING_2"/>
    <property type="match status" value="1"/>
</dbReference>
<keyword evidence="7" id="KW-1185">Reference proteome</keyword>
<evidence type="ECO:0000256" key="1">
    <source>
        <dbReference type="ARBA" id="ARBA00022723"/>
    </source>
</evidence>
<evidence type="ECO:0000256" key="2">
    <source>
        <dbReference type="ARBA" id="ARBA00022771"/>
    </source>
</evidence>
<dbReference type="GO" id="GO:0008270">
    <property type="term" value="F:zinc ion binding"/>
    <property type="evidence" value="ECO:0007669"/>
    <property type="project" value="UniProtKB-KW"/>
</dbReference>
<dbReference type="GO" id="GO:0061630">
    <property type="term" value="F:ubiquitin protein ligase activity"/>
    <property type="evidence" value="ECO:0007669"/>
    <property type="project" value="TreeGrafter"/>
</dbReference>
<dbReference type="CDD" id="cd16454">
    <property type="entry name" value="RING-H2_PA-TM-RING"/>
    <property type="match status" value="1"/>
</dbReference>
<dbReference type="PANTHER" id="PTHR15710:SF243">
    <property type="entry name" value="E3 UBIQUITIN-PROTEIN LIGASE PRAJA-2 ISOFORM X1"/>
    <property type="match status" value="1"/>
</dbReference>
<proteinExistence type="predicted"/>
<dbReference type="GO" id="GO:0005737">
    <property type="term" value="C:cytoplasm"/>
    <property type="evidence" value="ECO:0007669"/>
    <property type="project" value="TreeGrafter"/>
</dbReference>
<dbReference type="Gene3D" id="3.30.40.10">
    <property type="entry name" value="Zinc/RING finger domain, C3HC4 (zinc finger)"/>
    <property type="match status" value="1"/>
</dbReference>
<evidence type="ECO:0000256" key="4">
    <source>
        <dbReference type="PROSITE-ProRule" id="PRU00175"/>
    </source>
</evidence>
<dbReference type="OrthoDB" id="8062037at2759"/>
<dbReference type="InterPro" id="IPR001841">
    <property type="entry name" value="Znf_RING"/>
</dbReference>
<organism evidence="6 7">
    <name type="scientific">Metschnikowia bicuspidata</name>
    <dbReference type="NCBI Taxonomy" id="27322"/>
    <lineage>
        <taxon>Eukaryota</taxon>
        <taxon>Fungi</taxon>
        <taxon>Dikarya</taxon>
        <taxon>Ascomycota</taxon>
        <taxon>Saccharomycotina</taxon>
        <taxon>Pichiomycetes</taxon>
        <taxon>Metschnikowiaceae</taxon>
        <taxon>Metschnikowia</taxon>
    </lineage>
</organism>
<keyword evidence="3" id="KW-0862">Zinc</keyword>
<dbReference type="PANTHER" id="PTHR15710">
    <property type="entry name" value="E3 UBIQUITIN-PROTEIN LIGASE PRAJA"/>
    <property type="match status" value="1"/>
</dbReference>
<gene>
    <name evidence="6" type="ORF">METBISCDRAFT_19372</name>
</gene>
<dbReference type="PROSITE" id="PS50089">
    <property type="entry name" value="ZF_RING_2"/>
    <property type="match status" value="1"/>
</dbReference>
<dbReference type="AlphaFoldDB" id="A0A4P9ZAP6"/>
<dbReference type="InterPro" id="IPR013083">
    <property type="entry name" value="Znf_RING/FYVE/PHD"/>
</dbReference>
<evidence type="ECO:0000259" key="5">
    <source>
        <dbReference type="PROSITE" id="PS50089"/>
    </source>
</evidence>
<accession>A0A4P9ZAP6</accession>
<keyword evidence="2 4" id="KW-0863">Zinc-finger</keyword>
<dbReference type="SUPFAM" id="SSF57850">
    <property type="entry name" value="RING/U-box"/>
    <property type="match status" value="1"/>
</dbReference>
<evidence type="ECO:0000256" key="3">
    <source>
        <dbReference type="ARBA" id="ARBA00022833"/>
    </source>
</evidence>
<dbReference type="Proteomes" id="UP000268321">
    <property type="component" value="Unassembled WGS sequence"/>
</dbReference>
<sequence>MLITFLARPQIIVILQIPAISLRALNHSAQIFRLPSTTHRSLSFVLASSQTVKYIHIESINGSSMNGRGIFETALRLLDSGDGSSIVSEFLSTLAELNFKSLDGVDDDFLDSLERVDFKSLPAMTECPICTNKFSDNEFPLLVKLPCRLQNNSKREHVFDLDCIAPWLKMHSTCPLCRFDVKNVAKAKRERLEEEIRAAREGLEVEDPSEEKNWELYGW</sequence>
<evidence type="ECO:0000313" key="7">
    <source>
        <dbReference type="Proteomes" id="UP000268321"/>
    </source>
</evidence>
<dbReference type="GO" id="GO:0016567">
    <property type="term" value="P:protein ubiquitination"/>
    <property type="evidence" value="ECO:0007669"/>
    <property type="project" value="TreeGrafter"/>
</dbReference>
<dbReference type="EMBL" id="ML004508">
    <property type="protein sequence ID" value="RKP29131.1"/>
    <property type="molecule type" value="Genomic_DNA"/>
</dbReference>
<evidence type="ECO:0000313" key="6">
    <source>
        <dbReference type="EMBL" id="RKP29131.1"/>
    </source>
</evidence>